<dbReference type="KEGG" id="tga:TGAM_0785"/>
<reference evidence="2 3" key="1">
    <citation type="journal article" date="2007" name="Genome Biol.">
        <title>Genome analysis and genome-wide proteomics of Thermococcus gammatolerans, the most radioresistant organism known amongst the Archaea.</title>
        <authorList>
            <person name="Zivanovic Y."/>
            <person name="Armengaud J."/>
            <person name="Lagorce A."/>
            <person name="Leplat C."/>
            <person name="Guerin P."/>
            <person name="Dutertre M."/>
            <person name="Anthouard V."/>
            <person name="Forterre P."/>
            <person name="Wincker P."/>
            <person name="Confalonieri F."/>
        </authorList>
    </citation>
    <scope>NUCLEOTIDE SEQUENCE [LARGE SCALE GENOMIC DNA]</scope>
    <source>
        <strain evidence="3">DSM 15229 / JCM 11827 / EJ3</strain>
    </source>
</reference>
<feature type="domain" description="PIN" evidence="1">
    <location>
        <begin position="1"/>
        <end position="54"/>
    </location>
</feature>
<accession>C5A4X5</accession>
<dbReference type="InterPro" id="IPR029060">
    <property type="entry name" value="PIN-like_dom_sf"/>
</dbReference>
<sequence length="76" mass="8824">MLEILREHVIFVPEEFYSEFIPLALEICPDKDDADFVALSLKVNAPLWSNDRRLKEIREIKVLNTGEVLKLLGITR</sequence>
<evidence type="ECO:0000259" key="1">
    <source>
        <dbReference type="Pfam" id="PF10130"/>
    </source>
</evidence>
<dbReference type="SUPFAM" id="SSF88723">
    <property type="entry name" value="PIN domain-like"/>
    <property type="match status" value="1"/>
</dbReference>
<dbReference type="AlphaFoldDB" id="C5A4X5"/>
<dbReference type="Pfam" id="PF10130">
    <property type="entry name" value="PIN_2"/>
    <property type="match status" value="1"/>
</dbReference>
<protein>
    <recommendedName>
        <fullName evidence="1">PIN domain-containing protein</fullName>
    </recommendedName>
</protein>
<dbReference type="PATRIC" id="fig|593117.10.peg.781"/>
<gene>
    <name evidence="2" type="ordered locus">TGAM_0785</name>
</gene>
<dbReference type="Proteomes" id="UP000001488">
    <property type="component" value="Chromosome"/>
</dbReference>
<name>C5A4X5_THEGJ</name>
<dbReference type="eggNOG" id="arCOG02121">
    <property type="taxonomic scope" value="Archaea"/>
</dbReference>
<dbReference type="EMBL" id="CP001398">
    <property type="protein sequence ID" value="ACS33287.1"/>
    <property type="molecule type" value="Genomic_DNA"/>
</dbReference>
<dbReference type="InterPro" id="IPR002716">
    <property type="entry name" value="PIN_dom"/>
</dbReference>
<evidence type="ECO:0000313" key="3">
    <source>
        <dbReference type="Proteomes" id="UP000001488"/>
    </source>
</evidence>
<dbReference type="HOGENOM" id="CLU_2646116_0_0_2"/>
<dbReference type="PaxDb" id="593117-TGAM_0785"/>
<dbReference type="STRING" id="593117.TGAM_0785"/>
<evidence type="ECO:0000313" key="2">
    <source>
        <dbReference type="EMBL" id="ACS33287.1"/>
    </source>
</evidence>
<proteinExistence type="predicted"/>
<organism evidence="2 3">
    <name type="scientific">Thermococcus gammatolerans (strain DSM 15229 / JCM 11827 / EJ3)</name>
    <dbReference type="NCBI Taxonomy" id="593117"/>
    <lineage>
        <taxon>Archaea</taxon>
        <taxon>Methanobacteriati</taxon>
        <taxon>Methanobacteriota</taxon>
        <taxon>Thermococci</taxon>
        <taxon>Thermococcales</taxon>
        <taxon>Thermococcaceae</taxon>
        <taxon>Thermococcus</taxon>
    </lineage>
</organism>
<keyword evidence="3" id="KW-1185">Reference proteome</keyword>